<dbReference type="PANTHER" id="PTHR12542">
    <property type="entry name" value="EXOCYST COMPLEX PROTEIN EXO70"/>
    <property type="match status" value="1"/>
</dbReference>
<feature type="domain" description="Exocyst complex subunit Exo70 C-terminal" evidence="5">
    <location>
        <begin position="13"/>
        <end position="62"/>
    </location>
</feature>
<evidence type="ECO:0000259" key="5">
    <source>
        <dbReference type="Pfam" id="PF03081"/>
    </source>
</evidence>
<reference evidence="6 7" key="1">
    <citation type="journal article" date="2021" name="Nat. Plants">
        <title>The Taxus genome provides insights into paclitaxel biosynthesis.</title>
        <authorList>
            <person name="Xiong X."/>
            <person name="Gou J."/>
            <person name="Liao Q."/>
            <person name="Li Y."/>
            <person name="Zhou Q."/>
            <person name="Bi G."/>
            <person name="Li C."/>
            <person name="Du R."/>
            <person name="Wang X."/>
            <person name="Sun T."/>
            <person name="Guo L."/>
            <person name="Liang H."/>
            <person name="Lu P."/>
            <person name="Wu Y."/>
            <person name="Zhang Z."/>
            <person name="Ro D.K."/>
            <person name="Shang Y."/>
            <person name="Huang S."/>
            <person name="Yan J."/>
        </authorList>
    </citation>
    <scope>NUCLEOTIDE SEQUENCE [LARGE SCALE GENOMIC DNA]</scope>
    <source>
        <strain evidence="6">Ta-2019</strain>
    </source>
</reference>
<evidence type="ECO:0000256" key="2">
    <source>
        <dbReference type="ARBA" id="ARBA00022448"/>
    </source>
</evidence>
<dbReference type="Pfam" id="PF03081">
    <property type="entry name" value="Exo70_C"/>
    <property type="match status" value="1"/>
</dbReference>
<evidence type="ECO:0000313" key="7">
    <source>
        <dbReference type="Proteomes" id="UP000824469"/>
    </source>
</evidence>
<dbReference type="InterPro" id="IPR016159">
    <property type="entry name" value="Cullin_repeat-like_dom_sf"/>
</dbReference>
<feature type="non-terminal residue" evidence="6">
    <location>
        <position position="62"/>
    </location>
</feature>
<dbReference type="PANTHER" id="PTHR12542:SF41">
    <property type="entry name" value="EXOCYST COMPLEX COMPONENT 7"/>
    <property type="match status" value="1"/>
</dbReference>
<dbReference type="InterPro" id="IPR004140">
    <property type="entry name" value="Exo70"/>
</dbReference>
<evidence type="ECO:0000256" key="3">
    <source>
        <dbReference type="ARBA" id="ARBA00022483"/>
    </source>
</evidence>
<gene>
    <name evidence="6" type="ORF">KI387_034728</name>
</gene>
<dbReference type="EMBL" id="JAHRHJ020003813">
    <property type="protein sequence ID" value="KAH9290611.1"/>
    <property type="molecule type" value="Genomic_DNA"/>
</dbReference>
<keyword evidence="4" id="KW-0653">Protein transport</keyword>
<dbReference type="AlphaFoldDB" id="A0AA38C0P9"/>
<dbReference type="Gene3D" id="1.20.1280.170">
    <property type="entry name" value="Exocyst complex component Exo70"/>
    <property type="match status" value="1"/>
</dbReference>
<dbReference type="Proteomes" id="UP000824469">
    <property type="component" value="Unassembled WGS sequence"/>
</dbReference>
<dbReference type="GO" id="GO:0015031">
    <property type="term" value="P:protein transport"/>
    <property type="evidence" value="ECO:0007669"/>
    <property type="project" value="UniProtKB-KW"/>
</dbReference>
<evidence type="ECO:0000313" key="6">
    <source>
        <dbReference type="EMBL" id="KAH9290611.1"/>
    </source>
</evidence>
<comment type="similarity">
    <text evidence="1 4">Belongs to the EXO70 family.</text>
</comment>
<dbReference type="GO" id="GO:0005546">
    <property type="term" value="F:phosphatidylinositol-4,5-bisphosphate binding"/>
    <property type="evidence" value="ECO:0007669"/>
    <property type="project" value="InterPro"/>
</dbReference>
<protein>
    <recommendedName>
        <fullName evidence="4">Exocyst subunit Exo70 family protein</fullName>
    </recommendedName>
</protein>
<comment type="function">
    <text evidence="4">Component of the exocyst complex.</text>
</comment>
<feature type="non-terminal residue" evidence="6">
    <location>
        <position position="1"/>
    </location>
</feature>
<dbReference type="GO" id="GO:0006887">
    <property type="term" value="P:exocytosis"/>
    <property type="evidence" value="ECO:0007669"/>
    <property type="project" value="UniProtKB-KW"/>
</dbReference>
<keyword evidence="7" id="KW-1185">Reference proteome</keyword>
<keyword evidence="2 4" id="KW-0813">Transport</keyword>
<evidence type="ECO:0000256" key="1">
    <source>
        <dbReference type="ARBA" id="ARBA00006756"/>
    </source>
</evidence>
<sequence length="62" mass="7405">IGQYIERMFKEVEKSNDLSSRIRNIMFIILTNLEGKAKQYKEPALMHLFLMNNIHYMVSSIR</sequence>
<proteinExistence type="inferred from homology"/>
<name>A0AA38C0P9_TAXCH</name>
<accession>A0AA38C0P9</accession>
<dbReference type="InterPro" id="IPR046364">
    <property type="entry name" value="Exo70_C"/>
</dbReference>
<keyword evidence="3 4" id="KW-0268">Exocytosis</keyword>
<dbReference type="SUPFAM" id="SSF74788">
    <property type="entry name" value="Cullin repeat-like"/>
    <property type="match status" value="1"/>
</dbReference>
<evidence type="ECO:0000256" key="4">
    <source>
        <dbReference type="RuleBase" id="RU365026"/>
    </source>
</evidence>
<organism evidence="6 7">
    <name type="scientific">Taxus chinensis</name>
    <name type="common">Chinese yew</name>
    <name type="synonym">Taxus wallichiana var. chinensis</name>
    <dbReference type="NCBI Taxonomy" id="29808"/>
    <lineage>
        <taxon>Eukaryota</taxon>
        <taxon>Viridiplantae</taxon>
        <taxon>Streptophyta</taxon>
        <taxon>Embryophyta</taxon>
        <taxon>Tracheophyta</taxon>
        <taxon>Spermatophyta</taxon>
        <taxon>Pinopsida</taxon>
        <taxon>Pinidae</taxon>
        <taxon>Conifers II</taxon>
        <taxon>Cupressales</taxon>
        <taxon>Taxaceae</taxon>
        <taxon>Taxus</taxon>
    </lineage>
</organism>
<comment type="caution">
    <text evidence="6">The sequence shown here is derived from an EMBL/GenBank/DDBJ whole genome shotgun (WGS) entry which is preliminary data.</text>
</comment>
<dbReference type="GO" id="GO:0000145">
    <property type="term" value="C:exocyst"/>
    <property type="evidence" value="ECO:0007669"/>
    <property type="project" value="InterPro"/>
</dbReference>